<keyword evidence="3" id="KW-1185">Reference proteome</keyword>
<comment type="caution">
    <text evidence="2">The sequence shown here is derived from an EMBL/GenBank/DDBJ whole genome shotgun (WGS) entry which is preliminary data.</text>
</comment>
<accession>A0AAE3H6T7</accession>
<dbReference type="Proteomes" id="UP001204144">
    <property type="component" value="Unassembled WGS sequence"/>
</dbReference>
<evidence type="ECO:0000313" key="3">
    <source>
        <dbReference type="Proteomes" id="UP001204144"/>
    </source>
</evidence>
<evidence type="ECO:0008006" key="4">
    <source>
        <dbReference type="Google" id="ProtNLM"/>
    </source>
</evidence>
<proteinExistence type="predicted"/>
<dbReference type="EMBL" id="RJUF01000194">
    <property type="protein sequence ID" value="MCP9765988.1"/>
    <property type="molecule type" value="Genomic_DNA"/>
</dbReference>
<feature type="chain" id="PRO_5042118980" description="Methane oxygenase PmoA" evidence="1">
    <location>
        <begin position="18"/>
        <end position="344"/>
    </location>
</feature>
<reference evidence="2 3" key="1">
    <citation type="submission" date="2018-11" db="EMBL/GenBank/DDBJ databases">
        <title>Novel bacteria species description.</title>
        <authorList>
            <person name="Han J.-H."/>
        </authorList>
    </citation>
    <scope>NUCLEOTIDE SEQUENCE [LARGE SCALE GENOMIC DNA]</scope>
    <source>
        <strain evidence="2 3">KCTC23259</strain>
    </source>
</reference>
<dbReference type="InterPro" id="IPR029475">
    <property type="entry name" value="DUF6807"/>
</dbReference>
<protein>
    <recommendedName>
        <fullName evidence="4">Methane oxygenase PmoA</fullName>
    </recommendedName>
</protein>
<evidence type="ECO:0000313" key="2">
    <source>
        <dbReference type="EMBL" id="MCP9765988.1"/>
    </source>
</evidence>
<sequence>MKKYAFIFCLLSVSVMAQKPVNITSLPADKKVEVKIGGTLFTNYFYPGKDVLKKAVLYPVLSPKGTIITRGWPLDPRKNERVDHPHHVGVWLNYESANGHDFWNNSIEVEKAKDPRTFGTIVHTGIKKIKSGKKKGELVVTADWLDKDGNKMLEETTTFVFEGNGTSNIVDRITTLKAVVDKVVFKDVKDGLFAIRLARELELPSNKPEVFTDAAGLATKVPVMNNEGVTGNYLNAQGIKGEDTWSKRSEWVTLQGNIEKEDISVTIIDHPTNINYPSYWHSRGYGLFSVNPLGEKAFTNGAKETNKTISKGESITFKYRLAISSTKLSPAEIELMSQNFAKRY</sequence>
<name>A0AAE3H6T7_9BACT</name>
<organism evidence="2 3">
    <name type="scientific">Lacihabitans soyangensis</name>
    <dbReference type="NCBI Taxonomy" id="869394"/>
    <lineage>
        <taxon>Bacteria</taxon>
        <taxon>Pseudomonadati</taxon>
        <taxon>Bacteroidota</taxon>
        <taxon>Cytophagia</taxon>
        <taxon>Cytophagales</taxon>
        <taxon>Leadbetterellaceae</taxon>
        <taxon>Lacihabitans</taxon>
    </lineage>
</organism>
<feature type="signal peptide" evidence="1">
    <location>
        <begin position="1"/>
        <end position="17"/>
    </location>
</feature>
<dbReference type="RefSeq" id="WP_255039697.1">
    <property type="nucleotide sequence ID" value="NZ_RJUF01000194.1"/>
</dbReference>
<evidence type="ECO:0000256" key="1">
    <source>
        <dbReference type="SAM" id="SignalP"/>
    </source>
</evidence>
<keyword evidence="1" id="KW-0732">Signal</keyword>
<dbReference type="Pfam" id="PF14100">
    <property type="entry name" value="DUF6807"/>
    <property type="match status" value="1"/>
</dbReference>
<gene>
    <name evidence="2" type="ORF">EGI31_23880</name>
</gene>
<dbReference type="AlphaFoldDB" id="A0AAE3H6T7"/>